<dbReference type="EMBL" id="JAADJU010000001">
    <property type="protein sequence ID" value="NMP25681.1"/>
    <property type="molecule type" value="Genomic_DNA"/>
</dbReference>
<evidence type="ECO:0000259" key="4">
    <source>
        <dbReference type="Pfam" id="PF00150"/>
    </source>
</evidence>
<keyword evidence="6" id="KW-1185">Reference proteome</keyword>
<keyword evidence="1 3" id="KW-0378">Hydrolase</keyword>
<evidence type="ECO:0000256" key="3">
    <source>
        <dbReference type="RuleBase" id="RU361153"/>
    </source>
</evidence>
<dbReference type="AlphaFoldDB" id="A0A848MER3"/>
<proteinExistence type="inferred from homology"/>
<dbReference type="InterPro" id="IPR051923">
    <property type="entry name" value="Glycosyl_Hydrolase_39"/>
</dbReference>
<comment type="similarity">
    <text evidence="3">Belongs to the glycosyl hydrolase 5 (cellulase A) family.</text>
</comment>
<dbReference type="GO" id="GO:0004553">
    <property type="term" value="F:hydrolase activity, hydrolyzing O-glycosyl compounds"/>
    <property type="evidence" value="ECO:0007669"/>
    <property type="project" value="InterPro"/>
</dbReference>
<dbReference type="RefSeq" id="WP_169401363.1">
    <property type="nucleotide sequence ID" value="NZ_JAADJU010000001.1"/>
</dbReference>
<dbReference type="GO" id="GO:0000272">
    <property type="term" value="P:polysaccharide catabolic process"/>
    <property type="evidence" value="ECO:0007669"/>
    <property type="project" value="InterPro"/>
</dbReference>
<dbReference type="SUPFAM" id="SSF51445">
    <property type="entry name" value="(Trans)glycosidases"/>
    <property type="match status" value="1"/>
</dbReference>
<dbReference type="InterPro" id="IPR017853">
    <property type="entry name" value="GH"/>
</dbReference>
<accession>A0A848MER3</accession>
<organism evidence="5 6">
    <name type="scientific">Rouxiella aceris</name>
    <dbReference type="NCBI Taxonomy" id="2703884"/>
    <lineage>
        <taxon>Bacteria</taxon>
        <taxon>Pseudomonadati</taxon>
        <taxon>Pseudomonadota</taxon>
        <taxon>Gammaproteobacteria</taxon>
        <taxon>Enterobacterales</taxon>
        <taxon>Yersiniaceae</taxon>
        <taxon>Rouxiella</taxon>
    </lineage>
</organism>
<reference evidence="5 6" key="1">
    <citation type="submission" date="2020-01" db="EMBL/GenBank/DDBJ databases">
        <authorList>
            <person name="Lee S.D."/>
        </authorList>
    </citation>
    <scope>NUCLEOTIDE SEQUENCE [LARGE SCALE GENOMIC DNA]</scope>
    <source>
        <strain evidence="5 6">SAP-1</strain>
    </source>
</reference>
<sequence>MNFIVSTSVKLSKINMKIAIKFMILFLYSLNAYSFELGVGTHLASYHKNSSFYMDIAKGMGFTSIRDEIPWQLVEVRPNIYSIPDIINKNGDVFGNIQQKYGMSGILILDYGNRLYTQGNYPSTDADIANFAKYAAWIATRYKGKVKYYEIWNEWLLGTGVPNKKNKRPSDDIYLSLVKETSLAIRKADPSAIIMTGSINPLKEQDRKWMLGLVSKGILNYIDAISIHPYSFQFKDTALQSPEGNSLEVDSFEKELKNIHNSDVPIYITEVGYPTNYLFGGFQEGRAGIDTIKYTLLAKSRNYIKGIWWYDLIDDGVSSYNREHHFGLLSNDLNFKSSAALLNEFSGLIKNSEVSMIDQSVNGQTHLVINYLGHKGNVTWDNTTSDSDFLNQLRHINHSATK</sequence>
<reference evidence="5 6" key="2">
    <citation type="submission" date="2020-06" db="EMBL/GenBank/DDBJ databases">
        <title>Polyphasic characterization of a Rahnella strain isolated from tree sap.</title>
        <authorList>
            <person name="Kim I.S."/>
        </authorList>
    </citation>
    <scope>NUCLEOTIDE SEQUENCE [LARGE SCALE GENOMIC DNA]</scope>
    <source>
        <strain evidence="5 6">SAP-1</strain>
    </source>
</reference>
<evidence type="ECO:0000313" key="5">
    <source>
        <dbReference type="EMBL" id="NMP25681.1"/>
    </source>
</evidence>
<name>A0A848MER3_9GAMM</name>
<evidence type="ECO:0000256" key="2">
    <source>
        <dbReference type="ARBA" id="ARBA00023295"/>
    </source>
</evidence>
<dbReference type="Pfam" id="PF00150">
    <property type="entry name" value="Cellulase"/>
    <property type="match status" value="1"/>
</dbReference>
<feature type="domain" description="Glycoside hydrolase family 5" evidence="4">
    <location>
        <begin position="49"/>
        <end position="276"/>
    </location>
</feature>
<comment type="caution">
    <text evidence="5">The sequence shown here is derived from an EMBL/GenBank/DDBJ whole genome shotgun (WGS) entry which is preliminary data.</text>
</comment>
<protein>
    <submittedName>
        <fullName evidence="5">Glycoside hydrolase family 5 protein</fullName>
    </submittedName>
</protein>
<dbReference type="PANTHER" id="PTHR12631">
    <property type="entry name" value="ALPHA-L-IDURONIDASE"/>
    <property type="match status" value="1"/>
</dbReference>
<dbReference type="Proteomes" id="UP000585363">
    <property type="component" value="Unassembled WGS sequence"/>
</dbReference>
<dbReference type="Gene3D" id="3.20.20.80">
    <property type="entry name" value="Glycosidases"/>
    <property type="match status" value="1"/>
</dbReference>
<evidence type="ECO:0000313" key="6">
    <source>
        <dbReference type="Proteomes" id="UP000585363"/>
    </source>
</evidence>
<dbReference type="PANTHER" id="PTHR12631:SF10">
    <property type="entry name" value="BETA-XYLOSIDASE-LIKE PROTEIN-RELATED"/>
    <property type="match status" value="1"/>
</dbReference>
<keyword evidence="2 3" id="KW-0326">Glycosidase</keyword>
<evidence type="ECO:0000256" key="1">
    <source>
        <dbReference type="ARBA" id="ARBA00022801"/>
    </source>
</evidence>
<gene>
    <name evidence="5" type="ORF">GW590_02160</name>
</gene>
<dbReference type="InterPro" id="IPR001547">
    <property type="entry name" value="Glyco_hydro_5"/>
</dbReference>